<dbReference type="RefSeq" id="WP_263126341.1">
    <property type="nucleotide sequence ID" value="NZ_CP106753.1"/>
</dbReference>
<protein>
    <submittedName>
        <fullName evidence="2">Uncharacterized protein</fullName>
    </submittedName>
</protein>
<name>A0ABY6DRD5_9NEIS</name>
<organism evidence="2 3">
    <name type="scientific">Chitiniphilus purpureus</name>
    <dbReference type="NCBI Taxonomy" id="2981137"/>
    <lineage>
        <taxon>Bacteria</taxon>
        <taxon>Pseudomonadati</taxon>
        <taxon>Pseudomonadota</taxon>
        <taxon>Betaproteobacteria</taxon>
        <taxon>Neisseriales</taxon>
        <taxon>Chitinibacteraceae</taxon>
        <taxon>Chitiniphilus</taxon>
    </lineage>
</organism>
<feature type="transmembrane region" description="Helical" evidence="1">
    <location>
        <begin position="34"/>
        <end position="55"/>
    </location>
</feature>
<reference evidence="2" key="1">
    <citation type="submission" date="2022-10" db="EMBL/GenBank/DDBJ databases">
        <title>Chitiniphilus purpureus sp. nov., a novel chitin-degrading bacterium isolated from crawfish pond sediment.</title>
        <authorList>
            <person name="Li K."/>
        </authorList>
    </citation>
    <scope>NUCLEOTIDE SEQUENCE</scope>
    <source>
        <strain evidence="2">CD1</strain>
    </source>
</reference>
<proteinExistence type="predicted"/>
<keyword evidence="3" id="KW-1185">Reference proteome</keyword>
<dbReference type="EMBL" id="CP106753">
    <property type="protein sequence ID" value="UXY16924.1"/>
    <property type="molecule type" value="Genomic_DNA"/>
</dbReference>
<keyword evidence="1" id="KW-1133">Transmembrane helix</keyword>
<accession>A0ABY6DRD5</accession>
<dbReference type="Proteomes" id="UP001061302">
    <property type="component" value="Chromosome"/>
</dbReference>
<keyword evidence="1" id="KW-0472">Membrane</keyword>
<gene>
    <name evidence="2" type="ORF">N8I74_07890</name>
</gene>
<sequence>MGNQGLKAAPAACINKPSQNTGGEMNTAFQGLKALAWVAILAILISIVYATYIALKYWHGIGV</sequence>
<keyword evidence="1" id="KW-0812">Transmembrane</keyword>
<evidence type="ECO:0000313" key="3">
    <source>
        <dbReference type="Proteomes" id="UP001061302"/>
    </source>
</evidence>
<evidence type="ECO:0000256" key="1">
    <source>
        <dbReference type="SAM" id="Phobius"/>
    </source>
</evidence>
<evidence type="ECO:0000313" key="2">
    <source>
        <dbReference type="EMBL" id="UXY16924.1"/>
    </source>
</evidence>